<dbReference type="Gene3D" id="3.30.420.40">
    <property type="match status" value="3"/>
</dbReference>
<dbReference type="AlphaFoldDB" id="A0A7J6WMZ3"/>
<evidence type="ECO:0000313" key="2">
    <source>
        <dbReference type="Proteomes" id="UP000554482"/>
    </source>
</evidence>
<evidence type="ECO:0000313" key="1">
    <source>
        <dbReference type="EMBL" id="KAF5198754.1"/>
    </source>
</evidence>
<proteinExistence type="predicted"/>
<dbReference type="InterPro" id="IPR004000">
    <property type="entry name" value="Actin"/>
</dbReference>
<accession>A0A7J6WMZ3</accession>
<dbReference type="OrthoDB" id="421448at2759"/>
<dbReference type="PANTHER" id="PTHR11937">
    <property type="entry name" value="ACTIN"/>
    <property type="match status" value="1"/>
</dbReference>
<keyword evidence="2" id="KW-1185">Reference proteome</keyword>
<dbReference type="InterPro" id="IPR043129">
    <property type="entry name" value="ATPase_NBD"/>
</dbReference>
<sequence>MECSISMDAAASCLSVVIDNGTGFTKMGLPGNVEPCFIIPTVVAVNDSFVNQSRSSSCKNSNWCDPEDHYFLFTENPLNAPQNKEYIGEIVFETFNVPRLYLAVQPVPALAAGYLTSKCEMTGVVVDVGDGATDVVPFADGYVIGSSIKSIPLSRMLFYFFSNLCEKEENMYHQKTLLKLLAR</sequence>
<dbReference type="Gene3D" id="3.90.640.10">
    <property type="entry name" value="Actin, Chain A, domain 4"/>
    <property type="match status" value="1"/>
</dbReference>
<dbReference type="Pfam" id="PF00022">
    <property type="entry name" value="Actin"/>
    <property type="match status" value="1"/>
</dbReference>
<reference evidence="1 2" key="1">
    <citation type="submission" date="2020-06" db="EMBL/GenBank/DDBJ databases">
        <title>Transcriptomic and genomic resources for Thalictrum thalictroides and T. hernandezii: Facilitating candidate gene discovery in an emerging model plant lineage.</title>
        <authorList>
            <person name="Arias T."/>
            <person name="Riano-Pachon D.M."/>
            <person name="Di Stilio V.S."/>
        </authorList>
    </citation>
    <scope>NUCLEOTIDE SEQUENCE [LARGE SCALE GENOMIC DNA]</scope>
    <source>
        <strain evidence="2">cv. WT478/WT964</strain>
        <tissue evidence="1">Leaves</tissue>
    </source>
</reference>
<comment type="caution">
    <text evidence="1">The sequence shown here is derived from an EMBL/GenBank/DDBJ whole genome shotgun (WGS) entry which is preliminary data.</text>
</comment>
<dbReference type="SUPFAM" id="SSF53067">
    <property type="entry name" value="Actin-like ATPase domain"/>
    <property type="match status" value="2"/>
</dbReference>
<gene>
    <name evidence="1" type="ORF">FRX31_011659</name>
</gene>
<protein>
    <submittedName>
        <fullName evidence="1">Actin-related protein</fullName>
    </submittedName>
</protein>
<organism evidence="1 2">
    <name type="scientific">Thalictrum thalictroides</name>
    <name type="common">Rue-anemone</name>
    <name type="synonym">Anemone thalictroides</name>
    <dbReference type="NCBI Taxonomy" id="46969"/>
    <lineage>
        <taxon>Eukaryota</taxon>
        <taxon>Viridiplantae</taxon>
        <taxon>Streptophyta</taxon>
        <taxon>Embryophyta</taxon>
        <taxon>Tracheophyta</taxon>
        <taxon>Spermatophyta</taxon>
        <taxon>Magnoliopsida</taxon>
        <taxon>Ranunculales</taxon>
        <taxon>Ranunculaceae</taxon>
        <taxon>Thalictroideae</taxon>
        <taxon>Thalictrum</taxon>
    </lineage>
</organism>
<dbReference type="Proteomes" id="UP000554482">
    <property type="component" value="Unassembled WGS sequence"/>
</dbReference>
<dbReference type="EMBL" id="JABWDY010012873">
    <property type="protein sequence ID" value="KAF5198754.1"/>
    <property type="molecule type" value="Genomic_DNA"/>
</dbReference>
<name>A0A7J6WMZ3_THATH</name>